<keyword evidence="2" id="KW-1185">Reference proteome</keyword>
<reference evidence="1 2" key="1">
    <citation type="submission" date="2020-11" db="EMBL/GenBank/DDBJ databases">
        <title>Arthrobacter antarcticus sp. nov., isolated from Antarctic Soil.</title>
        <authorList>
            <person name="Li J."/>
        </authorList>
    </citation>
    <scope>NUCLEOTIDE SEQUENCE [LARGE SCALE GENOMIC DNA]</scope>
    <source>
        <strain evidence="1 2">Z1-20</strain>
    </source>
</reference>
<name>A0A931CJB0_9MICC</name>
<proteinExistence type="predicted"/>
<dbReference type="EMBL" id="JADNYM010000002">
    <property type="protein sequence ID" value="MBG0738062.1"/>
    <property type="molecule type" value="Genomic_DNA"/>
</dbReference>
<dbReference type="Proteomes" id="UP000655366">
    <property type="component" value="Unassembled WGS sequence"/>
</dbReference>
<comment type="caution">
    <text evidence="1">The sequence shown here is derived from an EMBL/GenBank/DDBJ whole genome shotgun (WGS) entry which is preliminary data.</text>
</comment>
<gene>
    <name evidence="1" type="ORF">IV500_01255</name>
</gene>
<sequence length="69" mass="7628">MAQTRSELGPDDFTDSEAISAVARDTRGDFRLINRLFAQIERVMKINELSTITDDVIEAARSTLVVGIS</sequence>
<accession>A0A931CJB0</accession>
<organism evidence="1 2">
    <name type="scientific">Arthrobacter terrae</name>
    <dbReference type="NCBI Taxonomy" id="2935737"/>
    <lineage>
        <taxon>Bacteria</taxon>
        <taxon>Bacillati</taxon>
        <taxon>Actinomycetota</taxon>
        <taxon>Actinomycetes</taxon>
        <taxon>Micrococcales</taxon>
        <taxon>Micrococcaceae</taxon>
        <taxon>Arthrobacter</taxon>
    </lineage>
</organism>
<dbReference type="AlphaFoldDB" id="A0A931CJB0"/>
<evidence type="ECO:0000313" key="1">
    <source>
        <dbReference type="EMBL" id="MBG0738062.1"/>
    </source>
</evidence>
<protein>
    <submittedName>
        <fullName evidence="1">Uncharacterized protein</fullName>
    </submittedName>
</protein>
<evidence type="ECO:0000313" key="2">
    <source>
        <dbReference type="Proteomes" id="UP000655366"/>
    </source>
</evidence>